<dbReference type="Proteomes" id="UP000010523">
    <property type="component" value="Unassembled WGS sequence"/>
</dbReference>
<dbReference type="AlphaFoldDB" id="I3E5F9"/>
<gene>
    <name evidence="1" type="ORF">PB1_02285</name>
</gene>
<reference evidence="1 2" key="1">
    <citation type="journal article" date="2012" name="Appl. Environ. Microbiol.">
        <title>Genome Sequence of Thermotolerant Bacillus methanolicus: Features and Regulation Related to Methylotrophy and Production of L-Lysine and L-Glutamate from Methanol.</title>
        <authorList>
            <person name="Heggeset T.M."/>
            <person name="Krog A."/>
            <person name="Balzer S."/>
            <person name="Wentzel A."/>
            <person name="Ellingsen T.E."/>
            <person name="Brautaset T."/>
        </authorList>
    </citation>
    <scope>NUCLEOTIDE SEQUENCE [LARGE SCALE GENOMIC DNA]</scope>
    <source>
        <strain evidence="1 2">PB1</strain>
    </source>
</reference>
<keyword evidence="2" id="KW-1185">Reference proteome</keyword>
<dbReference type="PATRIC" id="fig|997296.3.peg.510"/>
<evidence type="ECO:0000313" key="1">
    <source>
        <dbReference type="EMBL" id="EIJ81730.1"/>
    </source>
</evidence>
<organism evidence="1 2">
    <name type="scientific">Bacillus methanolicus PB1</name>
    <dbReference type="NCBI Taxonomy" id="997296"/>
    <lineage>
        <taxon>Bacteria</taxon>
        <taxon>Bacillati</taxon>
        <taxon>Bacillota</taxon>
        <taxon>Bacilli</taxon>
        <taxon>Bacillales</taxon>
        <taxon>Bacillaceae</taxon>
        <taxon>Bacillus</taxon>
    </lineage>
</organism>
<comment type="caution">
    <text evidence="1">The sequence shown here is derived from an EMBL/GenBank/DDBJ whole genome shotgun (WGS) entry which is preliminary data.</text>
</comment>
<accession>I3E5F9</accession>
<protein>
    <submittedName>
        <fullName evidence="1">Uncharacterized protein</fullName>
    </submittedName>
</protein>
<proteinExistence type="predicted"/>
<name>I3E5F9_BACMT</name>
<sequence length="64" mass="6592">MKKEVEALRHGIGENDDVGSMTFLKAVHTAPFAVLLLLASANTIIGSLPPSSNVVGIKSLAACS</sequence>
<dbReference type="EMBL" id="AFEU01000001">
    <property type="protein sequence ID" value="EIJ81730.1"/>
    <property type="molecule type" value="Genomic_DNA"/>
</dbReference>
<evidence type="ECO:0000313" key="2">
    <source>
        <dbReference type="Proteomes" id="UP000010523"/>
    </source>
</evidence>